<evidence type="ECO:0000313" key="1">
    <source>
        <dbReference type="Ensembl" id="ENSCVAP00000021378.1"/>
    </source>
</evidence>
<sequence>MITSGNNPHVFKVTDVPRESTTVSSHYFMTRRFLPPAWMRPISCCFKVGSAARLRSRKEEEILVENQALCFWQDNPHKCADIATKETFRTNHLNVVKWPNQSPGQTPK</sequence>
<evidence type="ECO:0000313" key="2">
    <source>
        <dbReference type="Proteomes" id="UP000265020"/>
    </source>
</evidence>
<keyword evidence="2" id="KW-1185">Reference proteome</keyword>
<proteinExistence type="predicted"/>
<protein>
    <submittedName>
        <fullName evidence="1">Uncharacterized protein</fullName>
    </submittedName>
</protein>
<dbReference type="Ensembl" id="ENSCVAT00000011945.1">
    <property type="protein sequence ID" value="ENSCVAP00000021378.1"/>
    <property type="gene ID" value="ENSCVAG00000003386.1"/>
</dbReference>
<accession>A0A3Q2DP82</accession>
<dbReference type="Proteomes" id="UP000265020">
    <property type="component" value="Unassembled WGS sequence"/>
</dbReference>
<organism evidence="1 2">
    <name type="scientific">Cyprinodon variegatus</name>
    <name type="common">Sheepshead minnow</name>
    <dbReference type="NCBI Taxonomy" id="28743"/>
    <lineage>
        <taxon>Eukaryota</taxon>
        <taxon>Metazoa</taxon>
        <taxon>Chordata</taxon>
        <taxon>Craniata</taxon>
        <taxon>Vertebrata</taxon>
        <taxon>Euteleostomi</taxon>
        <taxon>Actinopterygii</taxon>
        <taxon>Neopterygii</taxon>
        <taxon>Teleostei</taxon>
        <taxon>Neoteleostei</taxon>
        <taxon>Acanthomorphata</taxon>
        <taxon>Ovalentaria</taxon>
        <taxon>Atherinomorphae</taxon>
        <taxon>Cyprinodontiformes</taxon>
        <taxon>Cyprinodontidae</taxon>
        <taxon>Cyprinodon</taxon>
    </lineage>
</organism>
<reference evidence="1" key="1">
    <citation type="submission" date="2025-08" db="UniProtKB">
        <authorList>
            <consortium name="Ensembl"/>
        </authorList>
    </citation>
    <scope>IDENTIFICATION</scope>
</reference>
<dbReference type="AlphaFoldDB" id="A0A3Q2DP82"/>
<reference evidence="1" key="2">
    <citation type="submission" date="2025-09" db="UniProtKB">
        <authorList>
            <consortium name="Ensembl"/>
        </authorList>
    </citation>
    <scope>IDENTIFICATION</scope>
</reference>
<name>A0A3Q2DP82_CYPVA</name>